<feature type="region of interest" description="Disordered" evidence="1">
    <location>
        <begin position="1"/>
        <end position="35"/>
    </location>
</feature>
<dbReference type="RefSeq" id="WP_132505136.1">
    <property type="nucleotide sequence ID" value="NZ_CP047186.1"/>
</dbReference>
<organism evidence="3 4">
    <name type="scientific">Rathayibacter tanaceti</name>
    <dbReference type="NCBI Taxonomy" id="1671680"/>
    <lineage>
        <taxon>Bacteria</taxon>
        <taxon>Bacillati</taxon>
        <taxon>Actinomycetota</taxon>
        <taxon>Actinomycetes</taxon>
        <taxon>Micrococcales</taxon>
        <taxon>Microbacteriaceae</taxon>
        <taxon>Rathayibacter</taxon>
    </lineage>
</organism>
<feature type="transmembrane region" description="Helical" evidence="2">
    <location>
        <begin position="93"/>
        <end position="113"/>
    </location>
</feature>
<dbReference type="Proteomes" id="UP000465031">
    <property type="component" value="Chromosome"/>
</dbReference>
<accession>A0AAE6V5X1</accession>
<dbReference type="AlphaFoldDB" id="A0AAE6V5X1"/>
<proteinExistence type="predicted"/>
<keyword evidence="2" id="KW-0472">Membrane</keyword>
<name>A0AAE6V5X1_9MICO</name>
<evidence type="ECO:0000313" key="4">
    <source>
        <dbReference type="Proteomes" id="UP000465031"/>
    </source>
</evidence>
<dbReference type="KEGG" id="rte:GSU10_06465"/>
<protein>
    <submittedName>
        <fullName evidence="3">DUF3043 domain-containing protein</fullName>
    </submittedName>
</protein>
<evidence type="ECO:0000256" key="1">
    <source>
        <dbReference type="SAM" id="MobiDB-lite"/>
    </source>
</evidence>
<keyword evidence="2" id="KW-0812">Transmembrane</keyword>
<gene>
    <name evidence="3" type="ORF">GSU10_06465</name>
</gene>
<dbReference type="InterPro" id="IPR021403">
    <property type="entry name" value="DUF3043"/>
</dbReference>
<evidence type="ECO:0000313" key="3">
    <source>
        <dbReference type="EMBL" id="QHC55310.1"/>
    </source>
</evidence>
<reference evidence="4" key="1">
    <citation type="submission" date="2019-12" db="EMBL/GenBank/DDBJ databases">
        <title>Complete and draft genome sequences of new strains and members of some known species of the genus Rathayibacter isolated from plants.</title>
        <authorList>
            <person name="Tarlachkov S.V."/>
            <person name="Starodumova I.P."/>
            <person name="Dorofeeva L.V."/>
            <person name="Prisyazhnaya N.V."/>
            <person name="Leyn S."/>
            <person name="Zlamal J."/>
            <person name="Elan M."/>
            <person name="Osterman A.L."/>
            <person name="Nadler S."/>
            <person name="Subbotin S.A."/>
            <person name="Evtushenko L.I."/>
        </authorList>
    </citation>
    <scope>NUCLEOTIDE SEQUENCE [LARGE SCALE GENOMIC DNA]</scope>
    <source>
        <strain evidence="4">VKM Ac-2761</strain>
    </source>
</reference>
<dbReference type="Pfam" id="PF11241">
    <property type="entry name" value="DUF3043"/>
    <property type="match status" value="1"/>
</dbReference>
<feature type="transmembrane region" description="Helical" evidence="2">
    <location>
        <begin position="119"/>
        <end position="141"/>
    </location>
</feature>
<dbReference type="EMBL" id="CP047186">
    <property type="protein sequence ID" value="QHC55310.1"/>
    <property type="molecule type" value="Genomic_DNA"/>
</dbReference>
<evidence type="ECO:0000256" key="2">
    <source>
        <dbReference type="SAM" id="Phobius"/>
    </source>
</evidence>
<sequence length="188" mass="21185">MAKHPIAPDTPDEAGPAAGKGRPTPTRREQELARKRPLVVTDRKQAARDAREKAAVAREQARVGLAAGDQRYLPLRDKGPQRKFVRDWIDARFSLGEFLIPVMVVVLLLSFFPQPELQSISLIVIWVFFLVAVVDCVLLGARMRRKLGDRFGPANVEKGIRWYAATRALQLRVMRLPKPQVKRGAFPE</sequence>
<keyword evidence="2" id="KW-1133">Transmembrane helix</keyword>